<accession>A0A219YC09</accession>
<sequence length="448" mass="47688">MLNNTEQHISSKAESVELDPSSTNFPSNTTDVQKMANLIQPHAIGTYESMKASTTKMGILRIATEAEVLAGMVTDATVTPATLQAKWIRPDASDTVKGLVRYATVAERAEASASVSIGMNTAGVWDIVRNKSLGTTTKNGSVKLSTTAIGQIGTDNTTVTTPLVVKAMIDTFAITTNPAAATETTNGVVKISPSPVINSALHVGVAVSPKGFIETRATQSRVGTVVMATQAQANARTATDVALSPATLPIASSSQYGITALLDVAQSGATNKALSAHGATNLLSKITGGAISAPISANGMWSNVAQSLDPNALTRKDYVDGADANLQTQINNRIVNGSLFKKTNRVLTQLFNYNGGLPNGNFSLNDRWDNYDGIIFEGSGDDQYGFVTKSFDKTELTLLQQRVNYFVFSTDGIYWMGKFGSDGRTFFTSSENSRLWRVYGYKDVYAQA</sequence>
<evidence type="ECO:0000313" key="2">
    <source>
        <dbReference type="EMBL" id="APU01485.1"/>
    </source>
</evidence>
<evidence type="ECO:0000313" key="3">
    <source>
        <dbReference type="Proteomes" id="UP000225215"/>
    </source>
</evidence>
<dbReference type="Proteomes" id="UP000225215">
    <property type="component" value="Segment"/>
</dbReference>
<evidence type="ECO:0000256" key="1">
    <source>
        <dbReference type="SAM" id="MobiDB-lite"/>
    </source>
</evidence>
<reference evidence="2 3" key="1">
    <citation type="journal article" date="2017" name="Sci. Rep.">
        <title>Characterization and diversity of phages infecting Aeromonas salmonicida subsp. salmonicida.</title>
        <authorList>
            <person name="Vincent A.T."/>
            <person name="Paquet V.E."/>
            <person name="Bernatchez A."/>
            <person name="Tremblay D.M."/>
            <person name="Moineau S."/>
            <person name="Charette S.J."/>
        </authorList>
    </citation>
    <scope>NUCLEOTIDE SEQUENCE [LARGE SCALE GENOMIC DNA]</scope>
</reference>
<dbReference type="EMBL" id="KY290955">
    <property type="protein sequence ID" value="APU01485.1"/>
    <property type="molecule type" value="Genomic_DNA"/>
</dbReference>
<proteinExistence type="predicted"/>
<feature type="region of interest" description="Disordered" evidence="1">
    <location>
        <begin position="1"/>
        <end position="26"/>
    </location>
</feature>
<protein>
    <submittedName>
        <fullName evidence="2">Tail fibers</fullName>
    </submittedName>
</protein>
<organism evidence="2 3">
    <name type="scientific">Aeromonas phage 65.2</name>
    <dbReference type="NCBI Taxonomy" id="1932896"/>
    <lineage>
        <taxon>Viruses</taxon>
        <taxon>Duplodnaviria</taxon>
        <taxon>Heunggongvirae</taxon>
        <taxon>Uroviricota</taxon>
        <taxon>Caudoviricetes</taxon>
        <taxon>Pantevenvirales</taxon>
        <taxon>Straboviridae</taxon>
        <taxon>Emmerichvirinae</taxon>
        <taxon>Ishigurovirus</taxon>
        <taxon>Ishigurovirus osborne</taxon>
    </lineage>
</organism>
<name>A0A219YC09_9CAUD</name>